<evidence type="ECO:0000256" key="2">
    <source>
        <dbReference type="ARBA" id="ARBA00008764"/>
    </source>
</evidence>
<dbReference type="InterPro" id="IPR050966">
    <property type="entry name" value="Glutamyl_endopeptidase"/>
</dbReference>
<protein>
    <recommendedName>
        <fullName evidence="7">Serine protease</fullName>
        <ecNumber evidence="7">3.4.21.-</ecNumber>
    </recommendedName>
</protein>
<reference evidence="9 10" key="1">
    <citation type="submission" date="2023-05" db="EMBL/GenBank/DDBJ databases">
        <title>A 100% complete, gapless, phased diploid assembly of the Scenedesmus obliquus UTEX 3031 genome.</title>
        <authorList>
            <person name="Biondi T.C."/>
            <person name="Hanschen E.R."/>
            <person name="Kwon T."/>
            <person name="Eng W."/>
            <person name="Kruse C.P.S."/>
            <person name="Koehler S.I."/>
            <person name="Kunde Y."/>
            <person name="Gleasner C.D."/>
            <person name="You Mak K.T."/>
            <person name="Polle J."/>
            <person name="Hovde B.T."/>
            <person name="Starkenburg S.R."/>
        </authorList>
    </citation>
    <scope>NUCLEOTIDE SEQUENCE [LARGE SCALE GENOMIC DNA]</scope>
    <source>
        <strain evidence="9 10">DOE0152z</strain>
    </source>
</reference>
<evidence type="ECO:0000256" key="4">
    <source>
        <dbReference type="ARBA" id="ARBA00022729"/>
    </source>
</evidence>
<organism evidence="9 10">
    <name type="scientific">Tetradesmus obliquus</name>
    <name type="common">Green alga</name>
    <name type="synonym">Acutodesmus obliquus</name>
    <dbReference type="NCBI Taxonomy" id="3088"/>
    <lineage>
        <taxon>Eukaryota</taxon>
        <taxon>Viridiplantae</taxon>
        <taxon>Chlorophyta</taxon>
        <taxon>core chlorophytes</taxon>
        <taxon>Chlorophyceae</taxon>
        <taxon>CS clade</taxon>
        <taxon>Sphaeropleales</taxon>
        <taxon>Scenedesmaceae</taxon>
        <taxon>Tetradesmus</taxon>
    </lineage>
</organism>
<evidence type="ECO:0000313" key="10">
    <source>
        <dbReference type="Proteomes" id="UP001244341"/>
    </source>
</evidence>
<feature type="domain" description="Peptidase S1" evidence="8">
    <location>
        <begin position="67"/>
        <end position="236"/>
    </location>
</feature>
<dbReference type="PANTHER" id="PTHR15462">
    <property type="entry name" value="SERINE PROTEASE"/>
    <property type="match status" value="1"/>
</dbReference>
<dbReference type="InterPro" id="IPR009003">
    <property type="entry name" value="Peptidase_S1_PA"/>
</dbReference>
<evidence type="ECO:0000259" key="8">
    <source>
        <dbReference type="Pfam" id="PF00089"/>
    </source>
</evidence>
<dbReference type="InterPro" id="IPR043504">
    <property type="entry name" value="Peptidase_S1_PA_chymotrypsin"/>
</dbReference>
<keyword evidence="10" id="KW-1185">Reference proteome</keyword>
<keyword evidence="6 7" id="KW-0720">Serine protease</keyword>
<dbReference type="PROSITE" id="PS00134">
    <property type="entry name" value="TRYPSIN_HIS"/>
    <property type="match status" value="1"/>
</dbReference>
<keyword evidence="4" id="KW-0732">Signal</keyword>
<evidence type="ECO:0000313" key="9">
    <source>
        <dbReference type="EMBL" id="WIA09341.1"/>
    </source>
</evidence>
<dbReference type="InterPro" id="IPR008256">
    <property type="entry name" value="Peptidase_S1B"/>
</dbReference>
<dbReference type="EMBL" id="CP126208">
    <property type="protein sequence ID" value="WIA09341.1"/>
    <property type="molecule type" value="Genomic_DNA"/>
</dbReference>
<gene>
    <name evidence="9" type="ORF">OEZ85_008748</name>
</gene>
<sequence>MMASTPPMAAPSSIAAPVGAAQEDGGRCIPAPFGTLPAQTDVTPAQVPADKVIKFAAKYPYAAIGRLDIIGGTCSGSQIGDYTVLTAAHCVYDRNTKTWGKSNWRYEPATYRDSSGTRRYPYATNYVSYFTYFNAWINEADNKKAFWYDILVVTMKNKRQTGTLGLSWGSAGYGGVINWAGYPSDTQSKGTFRSGNCDIVNDGDGTESRLVLRGASAQCLILEHGESGSPFFYSKNDKIYVRAV</sequence>
<dbReference type="PANTHER" id="PTHR15462:SF8">
    <property type="entry name" value="SERINE PROTEASE"/>
    <property type="match status" value="1"/>
</dbReference>
<accession>A0ABY8TJP6</accession>
<dbReference type="SUPFAM" id="SSF50494">
    <property type="entry name" value="Trypsin-like serine proteases"/>
    <property type="match status" value="1"/>
</dbReference>
<evidence type="ECO:0000256" key="7">
    <source>
        <dbReference type="RuleBase" id="RU004296"/>
    </source>
</evidence>
<name>A0ABY8TJP6_TETOB</name>
<evidence type="ECO:0000256" key="3">
    <source>
        <dbReference type="ARBA" id="ARBA00022670"/>
    </source>
</evidence>
<keyword evidence="5 7" id="KW-0378">Hydrolase</keyword>
<evidence type="ECO:0000256" key="6">
    <source>
        <dbReference type="ARBA" id="ARBA00022825"/>
    </source>
</evidence>
<evidence type="ECO:0000256" key="5">
    <source>
        <dbReference type="ARBA" id="ARBA00022801"/>
    </source>
</evidence>
<proteinExistence type="inferred from homology"/>
<dbReference type="Proteomes" id="UP001244341">
    <property type="component" value="Chromosome 1b"/>
</dbReference>
<keyword evidence="3 7" id="KW-0645">Protease</keyword>
<evidence type="ECO:0000256" key="1">
    <source>
        <dbReference type="ARBA" id="ARBA00007664"/>
    </source>
</evidence>
<dbReference type="EC" id="3.4.21.-" evidence="7"/>
<dbReference type="InterPro" id="IPR018114">
    <property type="entry name" value="TRYPSIN_HIS"/>
</dbReference>
<comment type="similarity">
    <text evidence="1">Belongs to the peptidase S1 family.</text>
</comment>
<dbReference type="PRINTS" id="PR00839">
    <property type="entry name" value="V8PROTEASE"/>
</dbReference>
<dbReference type="Pfam" id="PF00089">
    <property type="entry name" value="Trypsin"/>
    <property type="match status" value="1"/>
</dbReference>
<dbReference type="Gene3D" id="2.40.10.10">
    <property type="entry name" value="Trypsin-like serine proteases"/>
    <property type="match status" value="2"/>
</dbReference>
<comment type="similarity">
    <text evidence="2 7">Belongs to the peptidase S1B family.</text>
</comment>
<dbReference type="InterPro" id="IPR001254">
    <property type="entry name" value="Trypsin_dom"/>
</dbReference>